<evidence type="ECO:0000313" key="5">
    <source>
        <dbReference type="Proteomes" id="UP001497382"/>
    </source>
</evidence>
<dbReference type="GO" id="GO:0006357">
    <property type="term" value="P:regulation of transcription by RNA polymerase II"/>
    <property type="evidence" value="ECO:0007669"/>
    <property type="project" value="TreeGrafter"/>
</dbReference>
<proteinExistence type="predicted"/>
<dbReference type="InterPro" id="IPR006578">
    <property type="entry name" value="MADF-dom"/>
</dbReference>
<accession>A0AAV2BHH8</accession>
<gene>
    <name evidence="4" type="ORF">LARSCL_LOCUS19228</name>
</gene>
<dbReference type="PANTHER" id="PTHR12243:SF69">
    <property type="entry name" value="SI:CH73-59F11.3"/>
    <property type="match status" value="1"/>
</dbReference>
<comment type="caution">
    <text evidence="4">The sequence shown here is derived from an EMBL/GenBank/DDBJ whole genome shotgun (WGS) entry which is preliminary data.</text>
</comment>
<feature type="domain" description="MADF" evidence="2">
    <location>
        <begin position="9"/>
        <end position="106"/>
    </location>
</feature>
<dbReference type="GO" id="GO:0005667">
    <property type="term" value="C:transcription regulator complex"/>
    <property type="evidence" value="ECO:0007669"/>
    <property type="project" value="TreeGrafter"/>
</dbReference>
<protein>
    <recommendedName>
        <fullName evidence="6">MADF domain-containing protein</fullName>
    </recommendedName>
</protein>
<comment type="subcellular location">
    <subcellularLocation>
        <location evidence="1">Nucleus</location>
    </subcellularLocation>
</comment>
<evidence type="ECO:0000259" key="2">
    <source>
        <dbReference type="PROSITE" id="PS51029"/>
    </source>
</evidence>
<dbReference type="PROSITE" id="PS51029">
    <property type="entry name" value="MADF"/>
    <property type="match status" value="1"/>
</dbReference>
<dbReference type="Proteomes" id="UP001497382">
    <property type="component" value="Unassembled WGS sequence"/>
</dbReference>
<dbReference type="InterPro" id="IPR039353">
    <property type="entry name" value="TF_Adf1"/>
</dbReference>
<keyword evidence="1" id="KW-0539">Nucleus</keyword>
<sequence length="228" mass="26945">MKHHLDNERLINEVQKYPNLFDKRCSNFHSRELKKIAWMAVCKNVIGEKWDHMDETTRYKVGKEIQYRWKNLKDCFMRYLRSSDTRKGKNPYLYHKQMNFLVPVYGQSKTTGSMNGDDSIHNSEASTAKADETSIVLSSCMPTKRKMDSVEKEVLEVPQANMEQKDDDEMFLLSQLSKIKKMNKHNKLQFQMQFLQLVHAYSNTYESTAMRIPFPVNSGTRPYVPRQW</sequence>
<dbReference type="Pfam" id="PF02944">
    <property type="entry name" value="BESS"/>
    <property type="match status" value="1"/>
</dbReference>
<evidence type="ECO:0008006" key="6">
    <source>
        <dbReference type="Google" id="ProtNLM"/>
    </source>
</evidence>
<dbReference type="AlphaFoldDB" id="A0AAV2BHH8"/>
<evidence type="ECO:0000259" key="3">
    <source>
        <dbReference type="PROSITE" id="PS51031"/>
    </source>
</evidence>
<dbReference type="EMBL" id="CAXIEN010000368">
    <property type="protein sequence ID" value="CAL1295340.1"/>
    <property type="molecule type" value="Genomic_DNA"/>
</dbReference>
<evidence type="ECO:0000256" key="1">
    <source>
        <dbReference type="PROSITE-ProRule" id="PRU00371"/>
    </source>
</evidence>
<dbReference type="GO" id="GO:0003677">
    <property type="term" value="F:DNA binding"/>
    <property type="evidence" value="ECO:0007669"/>
    <property type="project" value="InterPro"/>
</dbReference>
<keyword evidence="5" id="KW-1185">Reference proteome</keyword>
<organism evidence="4 5">
    <name type="scientific">Larinioides sclopetarius</name>
    <dbReference type="NCBI Taxonomy" id="280406"/>
    <lineage>
        <taxon>Eukaryota</taxon>
        <taxon>Metazoa</taxon>
        <taxon>Ecdysozoa</taxon>
        <taxon>Arthropoda</taxon>
        <taxon>Chelicerata</taxon>
        <taxon>Arachnida</taxon>
        <taxon>Araneae</taxon>
        <taxon>Araneomorphae</taxon>
        <taxon>Entelegynae</taxon>
        <taxon>Araneoidea</taxon>
        <taxon>Araneidae</taxon>
        <taxon>Larinioides</taxon>
    </lineage>
</organism>
<reference evidence="4 5" key="1">
    <citation type="submission" date="2024-04" db="EMBL/GenBank/DDBJ databases">
        <authorList>
            <person name="Rising A."/>
            <person name="Reimegard J."/>
            <person name="Sonavane S."/>
            <person name="Akerstrom W."/>
            <person name="Nylinder S."/>
            <person name="Hedman E."/>
            <person name="Kallberg Y."/>
        </authorList>
    </citation>
    <scope>NUCLEOTIDE SEQUENCE [LARGE SCALE GENOMIC DNA]</scope>
</reference>
<dbReference type="InterPro" id="IPR004210">
    <property type="entry name" value="BESS_motif"/>
</dbReference>
<evidence type="ECO:0000313" key="4">
    <source>
        <dbReference type="EMBL" id="CAL1295340.1"/>
    </source>
</evidence>
<dbReference type="PROSITE" id="PS51031">
    <property type="entry name" value="BESS"/>
    <property type="match status" value="1"/>
</dbReference>
<name>A0AAV2BHH8_9ARAC</name>
<dbReference type="SMART" id="SM00595">
    <property type="entry name" value="MADF"/>
    <property type="match status" value="1"/>
</dbReference>
<feature type="domain" description="BESS" evidence="3">
    <location>
        <begin position="165"/>
        <end position="204"/>
    </location>
</feature>
<dbReference type="PANTHER" id="PTHR12243">
    <property type="entry name" value="MADF DOMAIN TRANSCRIPTION FACTOR"/>
    <property type="match status" value="1"/>
</dbReference>
<dbReference type="Pfam" id="PF10545">
    <property type="entry name" value="MADF_DNA_bdg"/>
    <property type="match status" value="1"/>
</dbReference>
<dbReference type="GO" id="GO:0005634">
    <property type="term" value="C:nucleus"/>
    <property type="evidence" value="ECO:0007669"/>
    <property type="project" value="UniProtKB-SubCell"/>
</dbReference>